<gene>
    <name evidence="2" type="ORF">N2K95_08035</name>
</gene>
<protein>
    <submittedName>
        <fullName evidence="2">Uncharacterized protein</fullName>
    </submittedName>
</protein>
<sequence>MDEKAQLSCSARQQGQPQRNDGSTWARGDYTRFLRAIRNRPVKALRSADVPVLILVWMLCVGTDWSTGTKIALNVAAVAALCLKEAVMHRRLMSRPVHGRRSAGVRRQLVSAA</sequence>
<dbReference type="RefSeq" id="WP_260653659.1">
    <property type="nucleotide sequence ID" value="NZ_CP104275.1"/>
</dbReference>
<feature type="compositionally biased region" description="Polar residues" evidence="1">
    <location>
        <begin position="7"/>
        <end position="23"/>
    </location>
</feature>
<name>A0ABY5YX14_9MICC</name>
<keyword evidence="3" id="KW-1185">Reference proteome</keyword>
<feature type="region of interest" description="Disordered" evidence="1">
    <location>
        <begin position="1"/>
        <end position="25"/>
    </location>
</feature>
<dbReference type="Proteomes" id="UP001059859">
    <property type="component" value="Chromosome"/>
</dbReference>
<evidence type="ECO:0000313" key="3">
    <source>
        <dbReference type="Proteomes" id="UP001059859"/>
    </source>
</evidence>
<accession>A0ABY5YX14</accession>
<reference evidence="2" key="1">
    <citation type="submission" date="2022-09" db="EMBL/GenBank/DDBJ databases">
        <title>Novel species in genus Arthrobacter.</title>
        <authorList>
            <person name="Liu Y."/>
        </authorList>
    </citation>
    <scope>NUCLEOTIDE SEQUENCE</scope>
    <source>
        <strain evidence="2">Zg-Y815</strain>
    </source>
</reference>
<dbReference type="EMBL" id="CP104275">
    <property type="protein sequence ID" value="UWX98578.1"/>
    <property type="molecule type" value="Genomic_DNA"/>
</dbReference>
<evidence type="ECO:0000256" key="1">
    <source>
        <dbReference type="SAM" id="MobiDB-lite"/>
    </source>
</evidence>
<proteinExistence type="predicted"/>
<organism evidence="2 3">
    <name type="scientific">Arthrobacter zhaoxinii</name>
    <dbReference type="NCBI Taxonomy" id="2964616"/>
    <lineage>
        <taxon>Bacteria</taxon>
        <taxon>Bacillati</taxon>
        <taxon>Actinomycetota</taxon>
        <taxon>Actinomycetes</taxon>
        <taxon>Micrococcales</taxon>
        <taxon>Micrococcaceae</taxon>
        <taxon>Arthrobacter</taxon>
    </lineage>
</organism>
<evidence type="ECO:0000313" key="2">
    <source>
        <dbReference type="EMBL" id="UWX98578.1"/>
    </source>
</evidence>